<evidence type="ECO:0000256" key="6">
    <source>
        <dbReference type="SAM" id="MobiDB-lite"/>
    </source>
</evidence>
<dbReference type="GO" id="GO:0005886">
    <property type="term" value="C:plasma membrane"/>
    <property type="evidence" value="ECO:0007669"/>
    <property type="project" value="UniProtKB-SubCell"/>
</dbReference>
<accession>A0A2G1XHS4</accession>
<dbReference type="InterPro" id="IPR030374">
    <property type="entry name" value="PABS"/>
</dbReference>
<dbReference type="InterPro" id="IPR030373">
    <property type="entry name" value="PABS_CS"/>
</dbReference>
<feature type="transmembrane region" description="Helical" evidence="4">
    <location>
        <begin position="114"/>
        <end position="137"/>
    </location>
</feature>
<feature type="binding site" evidence="4">
    <location>
        <position position="330"/>
    </location>
    <ligand>
        <name>S-methyl-5'-thioadenosine</name>
        <dbReference type="ChEBI" id="CHEBI:17509"/>
    </ligand>
</feature>
<comment type="function">
    <text evidence="4">Catalyzes the irreversible transfer of a propylamine group from the amino donor S-adenosylmethioninamine (decarboxy-AdoMet) to putrescine (1,4-diaminobutane) to yield spermidine.</text>
</comment>
<feature type="transmembrane region" description="Helical" evidence="4">
    <location>
        <begin position="84"/>
        <end position="108"/>
    </location>
</feature>
<feature type="transmembrane region" description="Helical" evidence="4">
    <location>
        <begin position="20"/>
        <end position="47"/>
    </location>
</feature>
<feature type="binding site" evidence="4">
    <location>
        <begin position="364"/>
        <end position="365"/>
    </location>
    <ligand>
        <name>S-methyl-5'-thioadenosine</name>
        <dbReference type="ChEBI" id="CHEBI:17509"/>
    </ligand>
</feature>
<dbReference type="GO" id="GO:0010487">
    <property type="term" value="F:thermospermine synthase activity"/>
    <property type="evidence" value="ECO:0007669"/>
    <property type="project" value="UniProtKB-ARBA"/>
</dbReference>
<dbReference type="Pfam" id="PF01564">
    <property type="entry name" value="Spermine_synth"/>
    <property type="match status" value="1"/>
</dbReference>
<evidence type="ECO:0000259" key="7">
    <source>
        <dbReference type="PROSITE" id="PS51006"/>
    </source>
</evidence>
<proteinExistence type="inferred from homology"/>
<feature type="binding site" evidence="4">
    <location>
        <position position="255"/>
    </location>
    <ligand>
        <name>S-methyl-5'-thioadenosine</name>
        <dbReference type="ChEBI" id="CHEBI:17509"/>
    </ligand>
</feature>
<dbReference type="AlphaFoldDB" id="A0A2G1XHS4"/>
<dbReference type="NCBIfam" id="NF037959">
    <property type="entry name" value="MFS_SpdSyn"/>
    <property type="match status" value="1"/>
</dbReference>
<feature type="transmembrane region" description="Helical" evidence="4">
    <location>
        <begin position="209"/>
        <end position="230"/>
    </location>
</feature>
<comment type="similarity">
    <text evidence="1 4">Belongs to the spermidine/spermine synthase family.</text>
</comment>
<dbReference type="UniPathway" id="UPA00248">
    <property type="reaction ID" value="UER00314"/>
</dbReference>
<evidence type="ECO:0000256" key="4">
    <source>
        <dbReference type="HAMAP-Rule" id="MF_00198"/>
    </source>
</evidence>
<feature type="active site" description="Proton acceptor" evidence="4 5">
    <location>
        <position position="386"/>
    </location>
</feature>
<dbReference type="HAMAP" id="MF_00198">
    <property type="entry name" value="Spermidine_synth"/>
    <property type="match status" value="1"/>
</dbReference>
<dbReference type="SMR" id="A0A2G1XHS4"/>
<comment type="caution">
    <text evidence="4">Lacks conserved residue(s) required for the propagation of feature annotation.</text>
</comment>
<comment type="subcellular location">
    <subcellularLocation>
        <location evidence="4">Cell membrane</location>
        <topology evidence="4">Multi-pass membrane protein</topology>
    </subcellularLocation>
</comment>
<dbReference type="RefSeq" id="WP_099200086.1">
    <property type="nucleotide sequence ID" value="NZ_JBIRXA010000005.1"/>
</dbReference>
<keyword evidence="4" id="KW-0812">Transmembrane</keyword>
<keyword evidence="4" id="KW-1003">Cell membrane</keyword>
<dbReference type="CDD" id="cd02440">
    <property type="entry name" value="AdoMet_MTases"/>
    <property type="match status" value="1"/>
</dbReference>
<dbReference type="PROSITE" id="PS51006">
    <property type="entry name" value="PABS_2"/>
    <property type="match status" value="1"/>
</dbReference>
<comment type="caution">
    <text evidence="8">The sequence shown here is derived from an EMBL/GenBank/DDBJ whole genome shotgun (WGS) entry which is preliminary data.</text>
</comment>
<dbReference type="GO" id="GO:0004766">
    <property type="term" value="F:spermidine synthase activity"/>
    <property type="evidence" value="ECO:0007669"/>
    <property type="project" value="UniProtKB-UniRule"/>
</dbReference>
<dbReference type="OrthoDB" id="9793120at2"/>
<dbReference type="InterPro" id="IPR036259">
    <property type="entry name" value="MFS_trans_sf"/>
</dbReference>
<dbReference type="Gene3D" id="3.40.50.150">
    <property type="entry name" value="Vaccinia Virus protein VP39"/>
    <property type="match status" value="1"/>
</dbReference>
<dbReference type="SUPFAM" id="SSF103473">
    <property type="entry name" value="MFS general substrate transporter"/>
    <property type="match status" value="1"/>
</dbReference>
<comment type="pathway">
    <text evidence="4">Amine and polyamine biosynthesis; spermidine biosynthesis; spermidine from putrescine: step 1/1.</text>
</comment>
<dbReference type="EMBL" id="NHZO01000148">
    <property type="protein sequence ID" value="PHQ50798.1"/>
    <property type="molecule type" value="Genomic_DNA"/>
</dbReference>
<dbReference type="SUPFAM" id="SSF53335">
    <property type="entry name" value="S-adenosyl-L-methionine-dependent methyltransferases"/>
    <property type="match status" value="1"/>
</dbReference>
<feature type="transmembrane region" description="Helical" evidence="4">
    <location>
        <begin position="178"/>
        <end position="200"/>
    </location>
</feature>
<protein>
    <recommendedName>
        <fullName evidence="4">Polyamine aminopropyltransferase</fullName>
    </recommendedName>
    <alternativeName>
        <fullName evidence="4">Putrescine aminopropyltransferase</fullName>
        <shortName evidence="4">PAPT</shortName>
    </alternativeName>
    <alternativeName>
        <fullName evidence="4">Spermidine synthase</fullName>
        <shortName evidence="4">SPDS</shortName>
        <shortName evidence="4">SPDSY</shortName>
        <ecNumber evidence="4">2.5.1.16</ecNumber>
    </alternativeName>
</protein>
<evidence type="ECO:0000256" key="3">
    <source>
        <dbReference type="ARBA" id="ARBA00023115"/>
    </source>
</evidence>
<feature type="binding site" evidence="4">
    <location>
        <position position="288"/>
    </location>
    <ligand>
        <name>spermidine</name>
        <dbReference type="ChEBI" id="CHEBI:57834"/>
    </ligand>
</feature>
<evidence type="ECO:0000313" key="8">
    <source>
        <dbReference type="EMBL" id="PHQ50798.1"/>
    </source>
</evidence>
<keyword evidence="9" id="KW-1185">Reference proteome</keyword>
<dbReference type="PANTHER" id="PTHR43317">
    <property type="entry name" value="THERMOSPERMINE SYNTHASE ACAULIS5"/>
    <property type="match status" value="1"/>
</dbReference>
<evidence type="ECO:0000313" key="9">
    <source>
        <dbReference type="Proteomes" id="UP000222531"/>
    </source>
</evidence>
<keyword evidence="4" id="KW-0745">Spermidine biosynthesis</keyword>
<feature type="binding site" evidence="4">
    <location>
        <position position="310"/>
    </location>
    <ligand>
        <name>spermidine</name>
        <dbReference type="ChEBI" id="CHEBI:57834"/>
    </ligand>
</feature>
<feature type="binding site" evidence="4">
    <location>
        <position position="394"/>
    </location>
    <ligand>
        <name>S-methyl-5'-thioadenosine</name>
        <dbReference type="ChEBI" id="CHEBI:17509"/>
    </ligand>
</feature>
<sequence>MVPRPVPARLPVPAELGRLLVLTTVFICAACGLVYELELVALASYLIGDSVTQASVVLSVMVFAMGVGSLLAKRLRARAALGFAAIEAVLALTGGLSAMALYACFAWFGQARLALVGFSLAIGVLIGAEVPLLMTLIQRIRRQDAGGAVADLFAADYVGALVGGLAFPFLLLPVLGQLTGALVTGAVNAVAGGVLVLWLFRRDLTVRALWLLVAVNALVLALLGVCSALTGPFERAARQAVYGAEVKVAVHSDVQEVVLTGGGASGQPLSLFLDGRLRVSGNDDCRYHEALVHPAMAGPHRRVLVLGGGDGLAVREVLRYPDVASVTVVEEDAAVLRLARADRDLVALNGAAYRDPRVRVVTADAFDWLRSSRGQEAGPYDVVVSDLPDPGVTPSAKLYSQEFYGLVTRSLAPGGRLAIHGGDLSARPHTFWTVDATVRSVGLATEPYRVMAPPARDTRRQDWGLLLASRSPAPLRLPEARPALRTLTPHRLRRLAWAAERGRQPSPPPSTLMHPRYGEP</sequence>
<feature type="region of interest" description="Disordered" evidence="6">
    <location>
        <begin position="498"/>
        <end position="520"/>
    </location>
</feature>
<keyword evidence="2 4" id="KW-0808">Transferase</keyword>
<dbReference type="InterPro" id="IPR001045">
    <property type="entry name" value="Spermi_synthase"/>
</dbReference>
<comment type="catalytic activity">
    <reaction evidence="4">
        <text>S-adenosyl 3-(methylsulfanyl)propylamine + putrescine = S-methyl-5'-thioadenosine + spermidine + H(+)</text>
        <dbReference type="Rhea" id="RHEA:12721"/>
        <dbReference type="ChEBI" id="CHEBI:15378"/>
        <dbReference type="ChEBI" id="CHEBI:17509"/>
        <dbReference type="ChEBI" id="CHEBI:57443"/>
        <dbReference type="ChEBI" id="CHEBI:57834"/>
        <dbReference type="ChEBI" id="CHEBI:326268"/>
        <dbReference type="EC" id="2.5.1.16"/>
    </reaction>
</comment>
<feature type="transmembrane region" description="Helical" evidence="4">
    <location>
        <begin position="53"/>
        <end position="72"/>
    </location>
</feature>
<dbReference type="EC" id="2.5.1.16" evidence="4"/>
<dbReference type="GO" id="GO:0008295">
    <property type="term" value="P:spermidine biosynthetic process"/>
    <property type="evidence" value="ECO:0007669"/>
    <property type="project" value="UniProtKB-UniRule"/>
</dbReference>
<keyword evidence="3 4" id="KW-0620">Polyamine biosynthesis</keyword>
<evidence type="ECO:0000256" key="2">
    <source>
        <dbReference type="ARBA" id="ARBA00022679"/>
    </source>
</evidence>
<gene>
    <name evidence="4" type="primary">speE</name>
    <name evidence="8" type="ORF">BLA24_18685</name>
</gene>
<comment type="subunit">
    <text evidence="4">Homodimer or homotetramer.</text>
</comment>
<feature type="domain" description="PABS" evidence="7">
    <location>
        <begin position="230"/>
        <end position="470"/>
    </location>
</feature>
<name>A0A2G1XHS4_STRCJ</name>
<evidence type="ECO:0000256" key="5">
    <source>
        <dbReference type="PROSITE-ProRule" id="PRU00354"/>
    </source>
</evidence>
<organism evidence="8 9">
    <name type="scientific">Streptomyces cinnamoneus</name>
    <name type="common">Streptoverticillium cinnamoneum</name>
    <dbReference type="NCBI Taxonomy" id="53446"/>
    <lineage>
        <taxon>Bacteria</taxon>
        <taxon>Bacillati</taxon>
        <taxon>Actinomycetota</taxon>
        <taxon>Actinomycetes</taxon>
        <taxon>Kitasatosporales</taxon>
        <taxon>Streptomycetaceae</taxon>
        <taxon>Streptomyces</taxon>
        <taxon>Streptomyces cinnamoneus group</taxon>
    </lineage>
</organism>
<reference evidence="8 9" key="1">
    <citation type="journal article" date="2017" name="Biochemistry">
        <title>Identification of the Biosynthetic Pathway for the Antibiotic Bicyclomycin.</title>
        <authorList>
            <person name="Patteson J."/>
            <person name="Cai W."/>
            <person name="Johnson R.A."/>
            <person name="Santa Maria K."/>
            <person name="Li B."/>
        </authorList>
    </citation>
    <scope>NUCLEOTIDE SEQUENCE [LARGE SCALE GENOMIC DNA]</scope>
    <source>
        <strain evidence="8 9">ATCC 21532</strain>
    </source>
</reference>
<evidence type="ECO:0000256" key="1">
    <source>
        <dbReference type="ARBA" id="ARBA00007867"/>
    </source>
</evidence>
<keyword evidence="4" id="KW-0472">Membrane</keyword>
<dbReference type="NCBIfam" id="NF002956">
    <property type="entry name" value="PRK03612.1"/>
    <property type="match status" value="1"/>
</dbReference>
<dbReference type="PANTHER" id="PTHR43317:SF1">
    <property type="entry name" value="THERMOSPERMINE SYNTHASE ACAULIS5"/>
    <property type="match status" value="1"/>
</dbReference>
<dbReference type="InterPro" id="IPR029063">
    <property type="entry name" value="SAM-dependent_MTases_sf"/>
</dbReference>
<keyword evidence="4" id="KW-1133">Transmembrane helix</keyword>
<dbReference type="Proteomes" id="UP000222531">
    <property type="component" value="Unassembled WGS sequence"/>
</dbReference>
<dbReference type="PROSITE" id="PS01330">
    <property type="entry name" value="PABS_1"/>
    <property type="match status" value="1"/>
</dbReference>
<feature type="transmembrane region" description="Helical" evidence="4">
    <location>
        <begin position="149"/>
        <end position="172"/>
    </location>
</feature>